<feature type="compositionally biased region" description="Polar residues" evidence="1">
    <location>
        <begin position="217"/>
        <end position="235"/>
    </location>
</feature>
<feature type="region of interest" description="Disordered" evidence="1">
    <location>
        <begin position="32"/>
        <end position="66"/>
    </location>
</feature>
<reference evidence="2" key="1">
    <citation type="submission" date="2021-03" db="EMBL/GenBank/DDBJ databases">
        <title>Revisited historic fungal species revealed as producer of novel bioactive compounds through whole genome sequencing and comparative genomics.</title>
        <authorList>
            <person name="Vignolle G.A."/>
            <person name="Hochenegger N."/>
            <person name="Mach R.L."/>
            <person name="Mach-Aigner A.R."/>
            <person name="Javad Rahimi M."/>
            <person name="Salim K.A."/>
            <person name="Chan C.M."/>
            <person name="Lim L.B.L."/>
            <person name="Cai F."/>
            <person name="Druzhinina I.S."/>
            <person name="U'Ren J.M."/>
            <person name="Derntl C."/>
        </authorList>
    </citation>
    <scope>NUCLEOTIDE SEQUENCE</scope>
    <source>
        <strain evidence="2">TUCIM 5799</strain>
    </source>
</reference>
<dbReference type="EMBL" id="JAFIMR010000001">
    <property type="protein sequence ID" value="KAI1881352.1"/>
    <property type="molecule type" value="Genomic_DNA"/>
</dbReference>
<dbReference type="AlphaFoldDB" id="A0A9P9WYE4"/>
<name>A0A9P9WYE4_9PEZI</name>
<evidence type="ECO:0000313" key="2">
    <source>
        <dbReference type="EMBL" id="KAI1881352.1"/>
    </source>
</evidence>
<proteinExistence type="predicted"/>
<keyword evidence="3" id="KW-1185">Reference proteome</keyword>
<evidence type="ECO:0000256" key="1">
    <source>
        <dbReference type="SAM" id="MobiDB-lite"/>
    </source>
</evidence>
<feature type="compositionally biased region" description="Polar residues" evidence="1">
    <location>
        <begin position="45"/>
        <end position="61"/>
    </location>
</feature>
<gene>
    <name evidence="2" type="ORF">JX265_000178</name>
</gene>
<sequence>MDRRDSNNWRRPSIPRSISAIDGATSRLPSSITSYTPGHTPPLRTAQSSRDLTYPLTSTPPITAGGIDPPRAAREGHEWVWFPQGYWAERERVEYPGTPSGGKGFRWRKKSGRGGSSSHTDNSTGTAAIRFSPKGQHHSPKAQLGQAESLAGKAPLPSPYLTEADHVLSLQRPGVGRKHTSEESMASSTRSILPGRSTTTAAHIVSNSPLSLPLESAYSSHSNETTTPSTAEMDFNTMTPTDFSAYADLRVKTVKPKRSFMALCPRSKLHDSIRVEKLAQDTFGDPSTSPTGDMPAATVARIAHILREGTRSPPNGGKSRARKLFGRSPWHRKTSGESSYSVSSSIREILRGNTPHSSPAGEADAYTWSEASPAAAAQHPQVLAAHSDLPDPRKAYDLSPDVSQDRPATATPHPPPFKNSRPNFNNAPDPLAMRESREWWEVPLAIPRWEDMGPKSFEFDMPEHLPNSPMCPANKKHKSGGTGVCVYHGRRKRSDAALAQDDGLLVQGAGPGVQGQGYRKLEGLLGKVELRDWESMEGNL</sequence>
<dbReference type="Proteomes" id="UP000829685">
    <property type="component" value="Unassembled WGS sequence"/>
</dbReference>
<feature type="region of interest" description="Disordered" evidence="1">
    <location>
        <begin position="306"/>
        <end position="343"/>
    </location>
</feature>
<organism evidence="2 3">
    <name type="scientific">Neoarthrinium moseri</name>
    <dbReference type="NCBI Taxonomy" id="1658444"/>
    <lineage>
        <taxon>Eukaryota</taxon>
        <taxon>Fungi</taxon>
        <taxon>Dikarya</taxon>
        <taxon>Ascomycota</taxon>
        <taxon>Pezizomycotina</taxon>
        <taxon>Sordariomycetes</taxon>
        <taxon>Xylariomycetidae</taxon>
        <taxon>Amphisphaeriales</taxon>
        <taxon>Apiosporaceae</taxon>
        <taxon>Neoarthrinium</taxon>
    </lineage>
</organism>
<feature type="region of interest" description="Disordered" evidence="1">
    <location>
        <begin position="215"/>
        <end position="235"/>
    </location>
</feature>
<accession>A0A9P9WYE4</accession>
<feature type="compositionally biased region" description="Basic residues" evidence="1">
    <location>
        <begin position="319"/>
        <end position="333"/>
    </location>
</feature>
<feature type="region of interest" description="Disordered" evidence="1">
    <location>
        <begin position="172"/>
        <end position="191"/>
    </location>
</feature>
<evidence type="ECO:0000313" key="3">
    <source>
        <dbReference type="Proteomes" id="UP000829685"/>
    </source>
</evidence>
<comment type="caution">
    <text evidence="2">The sequence shown here is derived from an EMBL/GenBank/DDBJ whole genome shotgun (WGS) entry which is preliminary data.</text>
</comment>
<protein>
    <submittedName>
        <fullName evidence="2">Uncharacterized protein</fullName>
    </submittedName>
</protein>
<feature type="region of interest" description="Disordered" evidence="1">
    <location>
        <begin position="389"/>
        <end position="430"/>
    </location>
</feature>
<feature type="region of interest" description="Disordered" evidence="1">
    <location>
        <begin position="95"/>
        <end position="147"/>
    </location>
</feature>